<dbReference type="FunFam" id="3.30.830.10:FF:000015">
    <property type="entry name" value="Putative zinc metalloprotease"/>
    <property type="match status" value="1"/>
</dbReference>
<feature type="domain" description="Peptidase M16 C-terminal" evidence="2">
    <location>
        <begin position="199"/>
        <end position="373"/>
    </location>
</feature>
<evidence type="ECO:0000313" key="4">
    <source>
        <dbReference type="Proteomes" id="UP000276133"/>
    </source>
</evidence>
<dbReference type="SUPFAM" id="SSF63411">
    <property type="entry name" value="LuxS/MPP-like metallohydrolase"/>
    <property type="match status" value="4"/>
</dbReference>
<dbReference type="PANTHER" id="PTHR43016:SF16">
    <property type="entry name" value="METALLOPROTEASE, PUTATIVE (AFU_ORTHOLOGUE AFUA_4G07610)-RELATED"/>
    <property type="match status" value="1"/>
</dbReference>
<proteinExistence type="predicted"/>
<dbReference type="Proteomes" id="UP000276133">
    <property type="component" value="Unassembled WGS sequence"/>
</dbReference>
<protein>
    <submittedName>
        <fullName evidence="3">Uncharacterized protein</fullName>
    </submittedName>
</protein>
<sequence length="1023" mass="117623">MVSFELVGRINRDDDPSCVVPVEKYVSSRTGMKLYVNKVPGPVVEGYFSLATEASDDDGLPHTLEHMIFLGSQDYPYSGILDILANKVFAAGTNAWTAVDNTTYTISTAEKCGFLQILPIYLDHIFYPLLNESGFVTEVYHITGEAEDAGVVYSEMQSIENEDENVVERELAKILYPDPECGYRYETGGVLHNLRTSCSHAKVIDYHKRMYKADNLAVVVAGQIDSGELIEVLEKFEEKILSKTKPEELRLAERPFCRAITPLGQSVERVVYYPSDQATNGLVAVAWRGPHITDLRLIIALDLILYYLTDSSISPLYSHFISEKSYCNKIHYRVEEYRESYFSLSFTNTQLDALDKVMEELVQILSDLTEGKIEFDSDRMSNVIKMKISEIHDKLEDSPHETMSMICIGDFLYGNPHNPLDFKTRFVQTKIFESLAGESKDFWLDLIKRFMLNSCHALVIGKPCEELMKSIGNENKKRVEERKKALGKKGLKELKIKLENAIEENDECEVPDEFYDSIEVPLPDKINFKQIKQFFSYKENENFEPFDKCFNNFKNLKHLQIQVDHLEATNFVQAYMIVDTSRLSDDLRSYLELYTNVMFELPVENCQVKLTHEQVVNDLNKELLEFDVSLGINGCEFEPGSFSQYLTVFTKTQIGDYELAIKWLKYITFDTKFDRQQIKISINNLLKEIKKRKTEPSDLISSLANSVFFDPNANMNRNSFMKQEAFLNTLLLQLDSNDSIVESKLCEVRSQLLRNQNIRFYFCTDLAKLSSPIDCVWTKYFPDSMLNSNRPFDVKPIWSQKKSDSTCKQDFVINLGSTESSYLRLVSSVDINDYKHENYAGLLVLVEYFTQTEGPLYEAVRGPGYAYHQSIHVSPEKALIDLGLEKCANLTKAYEATRNLFSEHLEDDQFDENLFESAKNSLIFLLIDDLKSVSNFSSYSLSTFFKQVEIDAVQELIKKIERIEMHEMKTLLEKYLMPMFDDCHSNCFVICHPSKSDSVSSYFSEKFDRKLNVIAKADDCFLN</sequence>
<dbReference type="InterPro" id="IPR011249">
    <property type="entry name" value="Metalloenz_LuxS/M16"/>
</dbReference>
<dbReference type="GO" id="GO:0046872">
    <property type="term" value="F:metal ion binding"/>
    <property type="evidence" value="ECO:0007669"/>
    <property type="project" value="InterPro"/>
</dbReference>
<dbReference type="AlphaFoldDB" id="A0A3M7PFQ3"/>
<dbReference type="STRING" id="10195.A0A3M7PFQ3"/>
<dbReference type="PANTHER" id="PTHR43016">
    <property type="entry name" value="PRESEQUENCE PROTEASE"/>
    <property type="match status" value="1"/>
</dbReference>
<dbReference type="Pfam" id="PF05193">
    <property type="entry name" value="Peptidase_M16_C"/>
    <property type="match status" value="1"/>
</dbReference>
<evidence type="ECO:0000259" key="1">
    <source>
        <dbReference type="Pfam" id="PF00675"/>
    </source>
</evidence>
<dbReference type="Pfam" id="PF00675">
    <property type="entry name" value="Peptidase_M16"/>
    <property type="match status" value="1"/>
</dbReference>
<accession>A0A3M7PFQ3</accession>
<name>A0A3M7PFQ3_BRAPC</name>
<evidence type="ECO:0000259" key="2">
    <source>
        <dbReference type="Pfam" id="PF05193"/>
    </source>
</evidence>
<feature type="domain" description="Peptidase M16 N-terminal" evidence="1">
    <location>
        <begin position="53"/>
        <end position="176"/>
    </location>
</feature>
<gene>
    <name evidence="3" type="ORF">BpHYR1_050718</name>
</gene>
<reference evidence="3 4" key="1">
    <citation type="journal article" date="2018" name="Sci. Rep.">
        <title>Genomic signatures of local adaptation to the degree of environmental predictability in rotifers.</title>
        <authorList>
            <person name="Franch-Gras L."/>
            <person name="Hahn C."/>
            <person name="Garcia-Roger E.M."/>
            <person name="Carmona M.J."/>
            <person name="Serra M."/>
            <person name="Gomez A."/>
        </authorList>
    </citation>
    <scope>NUCLEOTIDE SEQUENCE [LARGE SCALE GENOMIC DNA]</scope>
    <source>
        <strain evidence="3">HYR1</strain>
    </source>
</reference>
<dbReference type="Gene3D" id="3.30.830.10">
    <property type="entry name" value="Metalloenzyme, LuxS/M16 peptidase-like"/>
    <property type="match status" value="4"/>
</dbReference>
<dbReference type="InterPro" id="IPR007863">
    <property type="entry name" value="Peptidase_M16_C"/>
</dbReference>
<comment type="caution">
    <text evidence="3">The sequence shown here is derived from an EMBL/GenBank/DDBJ whole genome shotgun (WGS) entry which is preliminary data.</text>
</comment>
<dbReference type="InterPro" id="IPR011765">
    <property type="entry name" value="Pept_M16_N"/>
</dbReference>
<dbReference type="OrthoDB" id="4953at2759"/>
<evidence type="ECO:0000313" key="3">
    <source>
        <dbReference type="EMBL" id="RMZ97839.1"/>
    </source>
</evidence>
<keyword evidence="4" id="KW-1185">Reference proteome</keyword>
<organism evidence="3 4">
    <name type="scientific">Brachionus plicatilis</name>
    <name type="common">Marine rotifer</name>
    <name type="synonym">Brachionus muelleri</name>
    <dbReference type="NCBI Taxonomy" id="10195"/>
    <lineage>
        <taxon>Eukaryota</taxon>
        <taxon>Metazoa</taxon>
        <taxon>Spiralia</taxon>
        <taxon>Gnathifera</taxon>
        <taxon>Rotifera</taxon>
        <taxon>Eurotatoria</taxon>
        <taxon>Monogononta</taxon>
        <taxon>Pseudotrocha</taxon>
        <taxon>Ploima</taxon>
        <taxon>Brachionidae</taxon>
        <taxon>Brachionus</taxon>
    </lineage>
</organism>
<dbReference type="FunFam" id="3.30.830.10:FF:000031">
    <property type="entry name" value="Putative zinc metalloprotease"/>
    <property type="match status" value="1"/>
</dbReference>
<dbReference type="EMBL" id="REGN01011147">
    <property type="protein sequence ID" value="RMZ97839.1"/>
    <property type="molecule type" value="Genomic_DNA"/>
</dbReference>